<dbReference type="GO" id="GO:0005524">
    <property type="term" value="F:ATP binding"/>
    <property type="evidence" value="ECO:0007669"/>
    <property type="project" value="UniProtKB-KW"/>
</dbReference>
<evidence type="ECO:0000256" key="3">
    <source>
        <dbReference type="ARBA" id="ARBA00022801"/>
    </source>
</evidence>
<dbReference type="InterPro" id="IPR050534">
    <property type="entry name" value="Coronavir_polyprotein_1ab"/>
</dbReference>
<dbReference type="InParanoid" id="E3MLN3"/>
<dbReference type="GO" id="GO:0043139">
    <property type="term" value="F:5'-3' DNA helicase activity"/>
    <property type="evidence" value="ECO:0007669"/>
    <property type="project" value="TreeGrafter"/>
</dbReference>
<keyword evidence="9" id="KW-1185">Reference proteome</keyword>
<name>E3MLN3_CAERE</name>
<evidence type="ECO:0000256" key="2">
    <source>
        <dbReference type="ARBA" id="ARBA00022741"/>
    </source>
</evidence>
<evidence type="ECO:0000256" key="6">
    <source>
        <dbReference type="ARBA" id="ARBA00048432"/>
    </source>
</evidence>
<evidence type="ECO:0000256" key="1">
    <source>
        <dbReference type="ARBA" id="ARBA00007913"/>
    </source>
</evidence>
<keyword evidence="2" id="KW-0547">Nucleotide-binding</keyword>
<evidence type="ECO:0000313" key="8">
    <source>
        <dbReference type="EMBL" id="EFP04617.1"/>
    </source>
</evidence>
<organism evidence="9">
    <name type="scientific">Caenorhabditis remanei</name>
    <name type="common">Caenorhabditis vulgaris</name>
    <dbReference type="NCBI Taxonomy" id="31234"/>
    <lineage>
        <taxon>Eukaryota</taxon>
        <taxon>Metazoa</taxon>
        <taxon>Ecdysozoa</taxon>
        <taxon>Nematoda</taxon>
        <taxon>Chromadorea</taxon>
        <taxon>Rhabditida</taxon>
        <taxon>Rhabditina</taxon>
        <taxon>Rhabditomorpha</taxon>
        <taxon>Rhabditoidea</taxon>
        <taxon>Rhabditidae</taxon>
        <taxon>Peloderinae</taxon>
        <taxon>Caenorhabditis</taxon>
    </lineage>
</organism>
<dbReference type="HOGENOM" id="CLU_314038_0_0_1"/>
<dbReference type="Pfam" id="PF13087">
    <property type="entry name" value="AAA_12"/>
    <property type="match status" value="1"/>
</dbReference>
<gene>
    <name evidence="8" type="ORF">CRE_31221</name>
</gene>
<comment type="similarity">
    <text evidence="1">Belongs to the DNA2/NAM7 helicase family.</text>
</comment>
<dbReference type="OrthoDB" id="5805783at2759"/>
<dbReference type="eggNOG" id="KOG1803">
    <property type="taxonomic scope" value="Eukaryota"/>
</dbReference>
<dbReference type="Pfam" id="PF01359">
    <property type="entry name" value="Transposase_1"/>
    <property type="match status" value="1"/>
</dbReference>
<dbReference type="GO" id="GO:0016787">
    <property type="term" value="F:hydrolase activity"/>
    <property type="evidence" value="ECO:0007669"/>
    <property type="project" value="UniProtKB-KW"/>
</dbReference>
<accession>E3MLN3</accession>
<dbReference type="InterPro" id="IPR036397">
    <property type="entry name" value="RNaseH_sf"/>
</dbReference>
<dbReference type="GO" id="GO:0003676">
    <property type="term" value="F:nucleic acid binding"/>
    <property type="evidence" value="ECO:0007669"/>
    <property type="project" value="InterPro"/>
</dbReference>
<dbReference type="Gene3D" id="3.40.50.300">
    <property type="entry name" value="P-loop containing nucleotide triphosphate hydrolases"/>
    <property type="match status" value="2"/>
</dbReference>
<keyword evidence="5" id="KW-0067">ATP-binding</keyword>
<dbReference type="InterPro" id="IPR041679">
    <property type="entry name" value="DNA2/NAM7-like_C"/>
</dbReference>
<feature type="domain" description="Helicase ATP-binding" evidence="7">
    <location>
        <begin position="551"/>
        <end position="757"/>
    </location>
</feature>
<dbReference type="AlphaFoldDB" id="E3MLN3"/>
<dbReference type="InterPro" id="IPR001888">
    <property type="entry name" value="Transposase_1"/>
</dbReference>
<protein>
    <recommendedName>
        <fullName evidence="7">Helicase ATP-binding domain-containing protein</fullName>
    </recommendedName>
</protein>
<reference evidence="8" key="1">
    <citation type="submission" date="2007-07" db="EMBL/GenBank/DDBJ databases">
        <title>PCAP assembly of the Caenorhabditis remanei genome.</title>
        <authorList>
            <consortium name="The Caenorhabditis remanei Sequencing Consortium"/>
            <person name="Wilson R.K."/>
        </authorList>
    </citation>
    <scope>NUCLEOTIDE SEQUENCE [LARGE SCALE GENOMIC DNA]</scope>
    <source>
        <strain evidence="8">PB4641</strain>
    </source>
</reference>
<dbReference type="SMART" id="SM00487">
    <property type="entry name" value="DEXDc"/>
    <property type="match status" value="1"/>
</dbReference>
<dbReference type="EMBL" id="DS268455">
    <property type="protein sequence ID" value="EFP04617.1"/>
    <property type="molecule type" value="Genomic_DNA"/>
</dbReference>
<evidence type="ECO:0000256" key="5">
    <source>
        <dbReference type="ARBA" id="ARBA00022840"/>
    </source>
</evidence>
<keyword evidence="4" id="KW-0347">Helicase</keyword>
<dbReference type="Proteomes" id="UP000008281">
    <property type="component" value="Unassembled WGS sequence"/>
</dbReference>
<evidence type="ECO:0000313" key="9">
    <source>
        <dbReference type="Proteomes" id="UP000008281"/>
    </source>
</evidence>
<dbReference type="InterPro" id="IPR027417">
    <property type="entry name" value="P-loop_NTPase"/>
</dbReference>
<dbReference type="STRING" id="31234.E3MLN3"/>
<dbReference type="OMA" id="IRCEHEY"/>
<dbReference type="InterPro" id="IPR014001">
    <property type="entry name" value="Helicase_ATP-bd"/>
</dbReference>
<comment type="catalytic activity">
    <reaction evidence="6">
        <text>ATP + H2O = ADP + phosphate + H(+)</text>
        <dbReference type="Rhea" id="RHEA:13065"/>
        <dbReference type="ChEBI" id="CHEBI:15377"/>
        <dbReference type="ChEBI" id="CHEBI:15378"/>
        <dbReference type="ChEBI" id="CHEBI:30616"/>
        <dbReference type="ChEBI" id="CHEBI:43474"/>
        <dbReference type="ChEBI" id="CHEBI:456216"/>
        <dbReference type="EC" id="3.6.4.12"/>
    </reaction>
    <physiologicalReaction direction="left-to-right" evidence="6">
        <dbReference type="Rhea" id="RHEA:13066"/>
    </physiologicalReaction>
</comment>
<evidence type="ECO:0000256" key="4">
    <source>
        <dbReference type="ARBA" id="ARBA00022806"/>
    </source>
</evidence>
<dbReference type="Pfam" id="PF13086">
    <property type="entry name" value="AAA_11"/>
    <property type="match status" value="2"/>
</dbReference>
<keyword evidence="3" id="KW-0378">Hydrolase</keyword>
<sequence>MDFDRNYCSGFFLGLLPDKPNGNNLIKVACFATGTNFRRVLDLETESECKFAYGEIIHFITQTDRLGPKSVIMLQKTDLQMYHHDKSIIHEVLHTIKNLYVDAINLPASGNFNHPDFGEMIDTTSIMSVGSYVFITFMLVLHERDDSFDLQILGGQTMEECEEIFLRNEETKQFLNGIHDVIAIEHDKNKESETAAWEAIGLFVLMGYNDKEVTSGLRPVMKLMDKSKLPLFLKRKETAPIVMIKQKEMDEVWVDDEDENRGQPQYGSLFPRIRVDATKKKRPILGKPQKAKENVDDECIIGLKRECRHQFETIFKVGDVFRFESSPALNNYSFWVNKMHRKNEIYQYTVEEQKSEGLEIQKVIESHYSTPPEDFKLKEDTDFKPEDVIKQEFNLKKILLSVWWSVHGLLYGELLPEGKNITADYYSSQLQKVKSKLKTSPLHGHGVHYLHDNAKPHTAKTIKSLLATLHWTVLTHPPYSPDIAHSDYHLFSDMHRSFEGQDFKTKSEIEKWLKKYFDSKQPEFWRKGIESLPTKWQRVVDKGGHYDKCTPRGDLNQSQYAAVRMALNPNRFLVCIQGPPGTGKSHVLSIFLWKLLKEGKQAVVLTPTREALKNLKTMTLKAIRQKIYLHPHALMDISLIKEILNTSSAAIEAVKTINTIMPNLRIVFATMESTFTCEVMRSKQFNPEVCVIDEAAQVMETVTWPAVNQMKRIVMAGDPKQLPALVKTEEAKARHLERSVMERIIEKKEQYSWIMLEEQYRSHKDITGWSNGCFYDGKLMNSTDVNNTLHTSLDPKPPKTYTKLFNPLVFVDTCLETDYLKRVQYYEKTMASITETEHSHTYCNYGEAELVMKHYERLLAFSIPPKNIAIITPYKGQVSEACHILFLDWWTIKRINVAVSNVLDKLKNGATLGQHSEKDNEIAGPPLASCRR</sequence>
<proteinExistence type="inferred from homology"/>
<evidence type="ECO:0000259" key="7">
    <source>
        <dbReference type="SMART" id="SM00487"/>
    </source>
</evidence>
<dbReference type="SUPFAM" id="SSF52540">
    <property type="entry name" value="P-loop containing nucleoside triphosphate hydrolases"/>
    <property type="match status" value="1"/>
</dbReference>
<dbReference type="PANTHER" id="PTHR43788:SF16">
    <property type="entry name" value="HELICASE WITH ZINC FINGER 2"/>
    <property type="match status" value="1"/>
</dbReference>
<dbReference type="Gene3D" id="3.30.420.10">
    <property type="entry name" value="Ribonuclease H-like superfamily/Ribonuclease H"/>
    <property type="match status" value="1"/>
</dbReference>
<dbReference type="PANTHER" id="PTHR43788">
    <property type="entry name" value="DNA2/NAM7 HELICASE FAMILY MEMBER"/>
    <property type="match status" value="1"/>
</dbReference>
<dbReference type="InterPro" id="IPR041677">
    <property type="entry name" value="DNA2/NAM7_AAA_11"/>
</dbReference>